<dbReference type="OrthoDB" id="251770at2759"/>
<proteinExistence type="predicted"/>
<name>A0A103YH66_CYNCS</name>
<dbReference type="InterPro" id="IPR036420">
    <property type="entry name" value="BRCT_dom_sf"/>
</dbReference>
<dbReference type="Pfam" id="PF13639">
    <property type="entry name" value="zf-RING_2"/>
    <property type="match status" value="1"/>
</dbReference>
<dbReference type="Gene3D" id="3.40.50.10190">
    <property type="entry name" value="BRCT domain"/>
    <property type="match status" value="1"/>
</dbReference>
<dbReference type="InterPro" id="IPR001841">
    <property type="entry name" value="Znf_RING"/>
</dbReference>
<keyword evidence="2 4" id="KW-0863">Zinc-finger</keyword>
<feature type="domain" description="BRCT" evidence="7">
    <location>
        <begin position="1"/>
        <end position="84"/>
    </location>
</feature>
<keyword evidence="3" id="KW-0862">Zinc</keyword>
<organism evidence="8 9">
    <name type="scientific">Cynara cardunculus var. scolymus</name>
    <name type="common">Globe artichoke</name>
    <name type="synonym">Cynara scolymus</name>
    <dbReference type="NCBI Taxonomy" id="59895"/>
    <lineage>
        <taxon>Eukaryota</taxon>
        <taxon>Viridiplantae</taxon>
        <taxon>Streptophyta</taxon>
        <taxon>Embryophyta</taxon>
        <taxon>Tracheophyta</taxon>
        <taxon>Spermatophyta</taxon>
        <taxon>Magnoliopsida</taxon>
        <taxon>eudicotyledons</taxon>
        <taxon>Gunneridae</taxon>
        <taxon>Pentapetalae</taxon>
        <taxon>asterids</taxon>
        <taxon>campanulids</taxon>
        <taxon>Asterales</taxon>
        <taxon>Asteraceae</taxon>
        <taxon>Carduoideae</taxon>
        <taxon>Cardueae</taxon>
        <taxon>Carduinae</taxon>
        <taxon>Cynara</taxon>
    </lineage>
</organism>
<dbReference type="PROSITE" id="PS50172">
    <property type="entry name" value="BRCT"/>
    <property type="match status" value="1"/>
</dbReference>
<dbReference type="STRING" id="59895.A0A103YH66"/>
<evidence type="ECO:0000259" key="6">
    <source>
        <dbReference type="PROSITE" id="PS50089"/>
    </source>
</evidence>
<gene>
    <name evidence="8" type="ORF">Ccrd_012579</name>
</gene>
<dbReference type="SUPFAM" id="SSF52113">
    <property type="entry name" value="BRCT domain"/>
    <property type="match status" value="1"/>
</dbReference>
<evidence type="ECO:0000259" key="7">
    <source>
        <dbReference type="PROSITE" id="PS50172"/>
    </source>
</evidence>
<dbReference type="Pfam" id="PF12738">
    <property type="entry name" value="PTCB-BRCT"/>
    <property type="match status" value="1"/>
</dbReference>
<dbReference type="InterPro" id="IPR001357">
    <property type="entry name" value="BRCT_dom"/>
</dbReference>
<dbReference type="PANTHER" id="PTHR47776:SF2">
    <property type="entry name" value="RING-TYPE E3 UBIQUITIN TRANSFERASE BRCA1"/>
    <property type="match status" value="1"/>
</dbReference>
<feature type="region of interest" description="Disordered" evidence="5">
    <location>
        <begin position="195"/>
        <end position="224"/>
    </location>
</feature>
<protein>
    <submittedName>
        <fullName evidence="8">BRCT domain-containing protein</fullName>
    </submittedName>
</protein>
<dbReference type="PROSITE" id="PS01359">
    <property type="entry name" value="ZF_PHD_1"/>
    <property type="match status" value="1"/>
</dbReference>
<dbReference type="SMART" id="SM00184">
    <property type="entry name" value="RING"/>
    <property type="match status" value="1"/>
</dbReference>
<dbReference type="OMA" id="IRGMESV"/>
<evidence type="ECO:0000313" key="8">
    <source>
        <dbReference type="EMBL" id="KVI09008.1"/>
    </source>
</evidence>
<sequence length="491" mass="55925">MNSVVATVSGYHGSERFKLIKLISQSGASYVGAMNHSTTHLVCRKFEGKKYELARKFKTIVVNHRWIEDCIKQGRRVCERPYMKHCGSEVGPLLLEIPVVADEVKSMLGEVSTTCNFSKKPVIDVECGDSGDEDWTDSWLLKENLLPDVRRNKDHRLKKKGTKRHSRQDVSLTNGYYLDDSASFGFRRIETKDLNCPSSSDPVNNKRRSNSISESSRGSRKLMHKNICNEVNSSSDSEEDFQRTEFHHNFVDISEPSKYSGRHESRRPYKTRLHDHAKRKTLILEDLEKNEDLGTSNCHDPTCTNGISTSLGRNSLDNSAEVDDDSNEKEYNPRLSTALHLSCVICWTDFSSTRGVLPCGHRFCFSCIQNWADHMASMKKVSTCPLCKASFYSIQKMEDAVSSDQKIYSQTFPNDTSATDVYILPQCETSTLQTLPVATPVCYQCCCREPEELLIKCHSCELRCVHSYCLDPPQIPWVCVQCKDLRMRYVR</sequence>
<keyword evidence="9" id="KW-1185">Reference proteome</keyword>
<dbReference type="Gramene" id="KVI09008">
    <property type="protein sequence ID" value="KVI09008"/>
    <property type="gene ID" value="Ccrd_012579"/>
</dbReference>
<dbReference type="SUPFAM" id="SSF57850">
    <property type="entry name" value="RING/U-box"/>
    <property type="match status" value="1"/>
</dbReference>
<evidence type="ECO:0000256" key="5">
    <source>
        <dbReference type="SAM" id="MobiDB-lite"/>
    </source>
</evidence>
<dbReference type="InterPro" id="IPR013083">
    <property type="entry name" value="Znf_RING/FYVE/PHD"/>
</dbReference>
<dbReference type="InterPro" id="IPR017907">
    <property type="entry name" value="Znf_RING_CS"/>
</dbReference>
<dbReference type="SMART" id="SM00292">
    <property type="entry name" value="BRCT"/>
    <property type="match status" value="1"/>
</dbReference>
<dbReference type="EMBL" id="LEKV01001074">
    <property type="protein sequence ID" value="KVI09008.1"/>
    <property type="molecule type" value="Genomic_DNA"/>
</dbReference>
<comment type="caution">
    <text evidence="8">The sequence shown here is derived from an EMBL/GenBank/DDBJ whole genome shotgun (WGS) entry which is preliminary data.</text>
</comment>
<keyword evidence="1" id="KW-0479">Metal-binding</keyword>
<dbReference type="PROSITE" id="PS00518">
    <property type="entry name" value="ZF_RING_1"/>
    <property type="match status" value="1"/>
</dbReference>
<dbReference type="Gene3D" id="3.30.40.10">
    <property type="entry name" value="Zinc/RING finger domain, C3HC4 (zinc finger)"/>
    <property type="match status" value="1"/>
</dbReference>
<evidence type="ECO:0000313" key="9">
    <source>
        <dbReference type="Proteomes" id="UP000243975"/>
    </source>
</evidence>
<dbReference type="Proteomes" id="UP000243975">
    <property type="component" value="Unassembled WGS sequence"/>
</dbReference>
<dbReference type="GO" id="GO:0008270">
    <property type="term" value="F:zinc ion binding"/>
    <property type="evidence" value="ECO:0007669"/>
    <property type="project" value="UniProtKB-KW"/>
</dbReference>
<dbReference type="InterPro" id="IPR019786">
    <property type="entry name" value="Zinc_finger_PHD-type_CS"/>
</dbReference>
<evidence type="ECO:0000256" key="2">
    <source>
        <dbReference type="ARBA" id="ARBA00022771"/>
    </source>
</evidence>
<accession>A0A103YH66</accession>
<reference evidence="8 9" key="1">
    <citation type="journal article" date="2016" name="Sci. Rep.">
        <title>The genome sequence of the outbreeding globe artichoke constructed de novo incorporating a phase-aware low-pass sequencing strategy of F1 progeny.</title>
        <authorList>
            <person name="Scaglione D."/>
            <person name="Reyes-Chin-Wo S."/>
            <person name="Acquadro A."/>
            <person name="Froenicke L."/>
            <person name="Portis E."/>
            <person name="Beitel C."/>
            <person name="Tirone M."/>
            <person name="Mauro R."/>
            <person name="Lo Monaco A."/>
            <person name="Mauromicale G."/>
            <person name="Faccioli P."/>
            <person name="Cattivelli L."/>
            <person name="Rieseberg L."/>
            <person name="Michelmore R."/>
            <person name="Lanteri S."/>
        </authorList>
    </citation>
    <scope>NUCLEOTIDE SEQUENCE [LARGE SCALE GENOMIC DNA]</scope>
    <source>
        <strain evidence="8">2C</strain>
    </source>
</reference>
<dbReference type="AlphaFoldDB" id="A0A103YH66"/>
<evidence type="ECO:0000256" key="4">
    <source>
        <dbReference type="PROSITE-ProRule" id="PRU00175"/>
    </source>
</evidence>
<dbReference type="PANTHER" id="PTHR47776">
    <property type="entry name" value="F5A8.9 PROTEIN"/>
    <property type="match status" value="1"/>
</dbReference>
<feature type="domain" description="RING-type" evidence="6">
    <location>
        <begin position="343"/>
        <end position="388"/>
    </location>
</feature>
<evidence type="ECO:0000256" key="1">
    <source>
        <dbReference type="ARBA" id="ARBA00022723"/>
    </source>
</evidence>
<dbReference type="PROSITE" id="PS50089">
    <property type="entry name" value="ZF_RING_2"/>
    <property type="match status" value="1"/>
</dbReference>
<evidence type="ECO:0000256" key="3">
    <source>
        <dbReference type="ARBA" id="ARBA00022833"/>
    </source>
</evidence>